<keyword evidence="2" id="KW-1185">Reference proteome</keyword>
<dbReference type="SUPFAM" id="SSF52540">
    <property type="entry name" value="P-loop containing nucleoside triphosphate hydrolases"/>
    <property type="match status" value="1"/>
</dbReference>
<dbReference type="EMBL" id="WOFH01000001">
    <property type="protein sequence ID" value="MUN35063.1"/>
    <property type="molecule type" value="Genomic_DNA"/>
</dbReference>
<evidence type="ECO:0008006" key="3">
    <source>
        <dbReference type="Google" id="ProtNLM"/>
    </source>
</evidence>
<organism evidence="1 2">
    <name type="scientific">Actinomadura litoris</name>
    <dbReference type="NCBI Taxonomy" id="2678616"/>
    <lineage>
        <taxon>Bacteria</taxon>
        <taxon>Bacillati</taxon>
        <taxon>Actinomycetota</taxon>
        <taxon>Actinomycetes</taxon>
        <taxon>Streptosporangiales</taxon>
        <taxon>Thermomonosporaceae</taxon>
        <taxon>Actinomadura</taxon>
    </lineage>
</organism>
<dbReference type="RefSeq" id="WP_156214064.1">
    <property type="nucleotide sequence ID" value="NZ_WOFH01000001.1"/>
</dbReference>
<comment type="caution">
    <text evidence="1">The sequence shown here is derived from an EMBL/GenBank/DDBJ whole genome shotgun (WGS) entry which is preliminary data.</text>
</comment>
<dbReference type="InterPro" id="IPR027417">
    <property type="entry name" value="P-loop_NTPase"/>
</dbReference>
<protein>
    <recommendedName>
        <fullName evidence="3">Sulfotransferase</fullName>
    </recommendedName>
</protein>
<reference evidence="1 2" key="1">
    <citation type="submission" date="2019-11" db="EMBL/GenBank/DDBJ databases">
        <authorList>
            <person name="Cao P."/>
        </authorList>
    </citation>
    <scope>NUCLEOTIDE SEQUENCE [LARGE SCALE GENOMIC DNA]</scope>
    <source>
        <strain evidence="1 2">NEAU-AAG5</strain>
    </source>
</reference>
<evidence type="ECO:0000313" key="1">
    <source>
        <dbReference type="EMBL" id="MUN35063.1"/>
    </source>
</evidence>
<dbReference type="Gene3D" id="3.40.50.300">
    <property type="entry name" value="P-loop containing nucleotide triphosphate hydrolases"/>
    <property type="match status" value="1"/>
</dbReference>
<dbReference type="AlphaFoldDB" id="A0A7K1KSE1"/>
<evidence type="ECO:0000313" key="2">
    <source>
        <dbReference type="Proteomes" id="UP000432015"/>
    </source>
</evidence>
<sequence length="344" mass="38430">MDAEKQGAPVQPGQLANLRSRLRDGQDRPPTSVFVVGTLFSGSTLLGRDMTTRIRSAHYVGELNNFTQMPGYSHKDAGQECGPCSLLGKECRHFTAALRERASYDDILGMHRHFARSLGVSVVVDGSKYVTWLRRAIEQQSADPTHRAPVNVIVTARNPIAFAISHRNRTGEPLWRGAGIWRDTYVDALRTVNTYGLPHMVVRYEDYMARPERSLERLAGFLHLPLDSQSDTTRIHDTGGNWSSFVPYVGKEQLEGYIRRLDGPGRAEAEDFIRHARAYWNDEKPREDTRWRGGLEAGEVNAVLSTPGLTDLASVLGYNVAEVVHAAVRDEPAKPREPMPATEQ</sequence>
<gene>
    <name evidence="1" type="ORF">GNZ18_00380</name>
</gene>
<name>A0A7K1KSE1_9ACTN</name>
<dbReference type="Proteomes" id="UP000432015">
    <property type="component" value="Unassembled WGS sequence"/>
</dbReference>
<accession>A0A7K1KSE1</accession>
<proteinExistence type="predicted"/>